<dbReference type="Gene3D" id="2.60.120.290">
    <property type="entry name" value="Spermadhesin, CUB domain"/>
    <property type="match status" value="1"/>
</dbReference>
<keyword evidence="1" id="KW-0677">Repeat</keyword>
<evidence type="ECO:0000313" key="5">
    <source>
        <dbReference type="Proteomes" id="UP000694941"/>
    </source>
</evidence>
<evidence type="ECO:0000256" key="1">
    <source>
        <dbReference type="ARBA" id="ARBA00022737"/>
    </source>
</evidence>
<comment type="caution">
    <text evidence="3">Lacks conserved residue(s) required for the propagation of feature annotation.</text>
</comment>
<dbReference type="GeneID" id="106476195"/>
<dbReference type="SMART" id="SM00042">
    <property type="entry name" value="CUB"/>
    <property type="match status" value="1"/>
</dbReference>
<evidence type="ECO:0000259" key="4">
    <source>
        <dbReference type="PROSITE" id="PS01180"/>
    </source>
</evidence>
<evidence type="ECO:0000256" key="2">
    <source>
        <dbReference type="ARBA" id="ARBA00023157"/>
    </source>
</evidence>
<dbReference type="SUPFAM" id="SSF49854">
    <property type="entry name" value="Spermadhesin, CUB domain"/>
    <property type="match status" value="1"/>
</dbReference>
<sequence length="221" mass="25070">HPSISRCSGKNNCTYKYVDNYETECTGIGVVMVKFVCVQESQVQRFCNVNVRRPKGYISSPRYPLFYPKLDSCTWNIEGEEGQKVLVQVLDISTTLPRRYYGRPVCDDSLTVTEGDNRNLMTTCGDTVDSLKQVESLGNRLKVNFQSTQFNPLRGFLLRYQLKNCPTLSAPKLGYLVHRNDSSALYMCCKGHVFNDTMENVKVLSCIDGEHWNSVLPPCIP</sequence>
<dbReference type="InterPro" id="IPR000859">
    <property type="entry name" value="CUB_dom"/>
</dbReference>
<keyword evidence="2" id="KW-1015">Disulfide bond</keyword>
<reference evidence="6" key="1">
    <citation type="submission" date="2025-08" db="UniProtKB">
        <authorList>
            <consortium name="RefSeq"/>
        </authorList>
    </citation>
    <scope>IDENTIFICATION</scope>
    <source>
        <tissue evidence="6">Muscle</tissue>
    </source>
</reference>
<keyword evidence="5" id="KW-1185">Reference proteome</keyword>
<evidence type="ECO:0000256" key="3">
    <source>
        <dbReference type="PROSITE-ProRule" id="PRU00059"/>
    </source>
</evidence>
<dbReference type="Proteomes" id="UP000694941">
    <property type="component" value="Unplaced"/>
</dbReference>
<gene>
    <name evidence="6" type="primary">LOC106476195</name>
</gene>
<dbReference type="PANTHER" id="PTHR24251">
    <property type="entry name" value="OVOCHYMASE-RELATED"/>
    <property type="match status" value="1"/>
</dbReference>
<dbReference type="Pfam" id="PF00431">
    <property type="entry name" value="CUB"/>
    <property type="match status" value="1"/>
</dbReference>
<feature type="domain" description="CUB" evidence="4">
    <location>
        <begin position="47"/>
        <end position="163"/>
    </location>
</feature>
<proteinExistence type="predicted"/>
<accession>A0ABM1C0Y2</accession>
<name>A0ABM1C0Y2_LIMPO</name>
<dbReference type="PROSITE" id="PS01180">
    <property type="entry name" value="CUB"/>
    <property type="match status" value="1"/>
</dbReference>
<dbReference type="InterPro" id="IPR035914">
    <property type="entry name" value="Sperma_CUB_dom_sf"/>
</dbReference>
<protein>
    <submittedName>
        <fullName evidence="6">Mannan-binding lectin serine protease 2-like</fullName>
    </submittedName>
</protein>
<dbReference type="CDD" id="cd00041">
    <property type="entry name" value="CUB"/>
    <property type="match status" value="1"/>
</dbReference>
<evidence type="ECO:0000313" key="6">
    <source>
        <dbReference type="RefSeq" id="XP_013792316.1"/>
    </source>
</evidence>
<feature type="non-terminal residue" evidence="6">
    <location>
        <position position="1"/>
    </location>
</feature>
<organism evidence="5 6">
    <name type="scientific">Limulus polyphemus</name>
    <name type="common">Atlantic horseshoe crab</name>
    <dbReference type="NCBI Taxonomy" id="6850"/>
    <lineage>
        <taxon>Eukaryota</taxon>
        <taxon>Metazoa</taxon>
        <taxon>Ecdysozoa</taxon>
        <taxon>Arthropoda</taxon>
        <taxon>Chelicerata</taxon>
        <taxon>Merostomata</taxon>
        <taxon>Xiphosura</taxon>
        <taxon>Limulidae</taxon>
        <taxon>Limulus</taxon>
    </lineage>
</organism>
<dbReference type="RefSeq" id="XP_013792316.1">
    <property type="nucleotide sequence ID" value="XM_013936862.2"/>
</dbReference>